<dbReference type="Proteomes" id="UP001217089">
    <property type="component" value="Unassembled WGS sequence"/>
</dbReference>
<evidence type="ECO:0000256" key="8">
    <source>
        <dbReference type="ARBA" id="ARBA00023295"/>
    </source>
</evidence>
<comment type="subcellular location">
    <subcellularLocation>
        <location evidence="1">Membrane</location>
    </subcellularLocation>
</comment>
<organism evidence="12 13">
    <name type="scientific">Tegillarca granosa</name>
    <name type="common">Malaysian cockle</name>
    <name type="synonym">Anadara granosa</name>
    <dbReference type="NCBI Taxonomy" id="220873"/>
    <lineage>
        <taxon>Eukaryota</taxon>
        <taxon>Metazoa</taxon>
        <taxon>Spiralia</taxon>
        <taxon>Lophotrochozoa</taxon>
        <taxon>Mollusca</taxon>
        <taxon>Bivalvia</taxon>
        <taxon>Autobranchia</taxon>
        <taxon>Pteriomorphia</taxon>
        <taxon>Arcoida</taxon>
        <taxon>Arcoidea</taxon>
        <taxon>Arcidae</taxon>
        <taxon>Tegillarca</taxon>
    </lineage>
</organism>
<evidence type="ECO:0000313" key="13">
    <source>
        <dbReference type="Proteomes" id="UP001217089"/>
    </source>
</evidence>
<sequence>MHLSIAFGIRIQCRWRSRRNGIRIQIQSSSEGEAPFNSPSFKSPVFEVHTIDENVIRFKFDDSSNTRYKVPMKLNLPTNKVTIDTAYEIEITDKQNFAFQIKRKSNGKVIWNTDVGGLTLLDQFLQISTALPSRNIYGFGENLHYSFRHDLNYQTWPMFSRDQAPFWQKKTNLYGVHPFYTCVEDDGNAHGVLLLNSNAQDYSLTPLPMLTYRTIGGILDFYVFMGPTPENVVQKYTEVIGRPFMPPYWALGFQLCRYGYKDIDDLKGAVSRTKQYGIPHDVQYADIDHMEEEKVFTIDNVKFKGLNDTFTELRNGGMRTMIILDPCFITTEKNYEPYDELKKVNGAVMWASGGGRADNRDTDGAMLGYVWPNGKVVFPDFFKNETKELWKKLIVKHRKELIVDGMWIDMNEPANFGTNELKPFNWPKNNTDYWSLKCDTSKYDDPPYRTMAAYVYDTDKKKGRLSDKTLCMVGRQGDDNNMMHYNTHSLFGWSQSEPTLQGMREATGDRSMVLSRSTFPGSGKYAGHWLGDNESIWPGLHTSIIGMLEFGLFGIPYIGADICGFFGNSTAELCKRWMQLGAFYPFSRNHNGIGFTNQDPGAFGKDVAMASKEALETRYWFLPYLYTLFHNAHVHGNTVARPLHHEFPKDNITLGIDTQFMWGKSFLISPILFENQENLTYYLPAGRWYNFYSGNVTNGPIHETIKIKPDSKIPVHVRGGSILPMQEAARNTTYSRKNPMILLVVLDKFDTDGGMAEGELFWDDGISTDTYENGKFLLMKFKASGNILSMDIAAGSPNEGENLILNTVMINGVKREVKTVKLLDTFQNIETFSNENVNMLSIRNLSLPLNQSFRIMWQDTTDEEQSRLDCYPERLGGFDLVTEAKCRQRSCVYNKTDSNAPDCYFKTNQGYYQYGGIDNHSSGFNVSLQWRGEEPFFDLIENLLFSVEFRGENVVRFKFSDANTSRYEVPVHMDLPGMNGNNRKYEVKITSTDPFHFQIIRKSSGTVL</sequence>
<evidence type="ECO:0000256" key="10">
    <source>
        <dbReference type="RuleBase" id="RU361185"/>
    </source>
</evidence>
<evidence type="ECO:0000256" key="7">
    <source>
        <dbReference type="ARBA" id="ARBA00023180"/>
    </source>
</evidence>
<evidence type="ECO:0000256" key="5">
    <source>
        <dbReference type="ARBA" id="ARBA00023136"/>
    </source>
</evidence>
<dbReference type="SMART" id="SM00018">
    <property type="entry name" value="PD"/>
    <property type="match status" value="1"/>
</dbReference>
<keyword evidence="4 10" id="KW-0378">Hydrolase</keyword>
<comment type="similarity">
    <text evidence="2 10">Belongs to the glycosyl hydrolase 31 family.</text>
</comment>
<keyword evidence="5" id="KW-0472">Membrane</keyword>
<evidence type="ECO:0000256" key="2">
    <source>
        <dbReference type="ARBA" id="ARBA00007806"/>
    </source>
</evidence>
<gene>
    <name evidence="12" type="ORF">KUTeg_015896</name>
</gene>
<dbReference type="InterPro" id="IPR048395">
    <property type="entry name" value="Glyco_hydro_31_C"/>
</dbReference>
<reference evidence="12 13" key="1">
    <citation type="submission" date="2022-12" db="EMBL/GenBank/DDBJ databases">
        <title>Chromosome-level genome of Tegillarca granosa.</title>
        <authorList>
            <person name="Kim J."/>
        </authorList>
    </citation>
    <scope>NUCLEOTIDE SEQUENCE [LARGE SCALE GENOMIC DNA]</scope>
    <source>
        <strain evidence="12">Teg-2019</strain>
        <tissue evidence="12">Adductor muscle</tissue>
    </source>
</reference>
<dbReference type="EMBL" id="JARBDR010000813">
    <property type="protein sequence ID" value="KAJ8305351.1"/>
    <property type="molecule type" value="Genomic_DNA"/>
</dbReference>
<dbReference type="Gene3D" id="2.60.40.1760">
    <property type="entry name" value="glycosyl hydrolase (family 31)"/>
    <property type="match status" value="2"/>
</dbReference>
<keyword evidence="6 9" id="KW-1015">Disulfide bond</keyword>
<keyword evidence="8 10" id="KW-0326">Glycosidase</keyword>
<dbReference type="PANTHER" id="PTHR22762:SF133">
    <property type="entry name" value="P-TYPE DOMAIN-CONTAINING PROTEIN"/>
    <property type="match status" value="1"/>
</dbReference>
<evidence type="ECO:0000259" key="11">
    <source>
        <dbReference type="PROSITE" id="PS51448"/>
    </source>
</evidence>
<dbReference type="CDD" id="cd14752">
    <property type="entry name" value="GH31_N"/>
    <property type="match status" value="1"/>
</dbReference>
<proteinExistence type="inferred from homology"/>
<dbReference type="SUPFAM" id="SSF51445">
    <property type="entry name" value="(Trans)glycosidases"/>
    <property type="match status" value="1"/>
</dbReference>
<keyword evidence="13" id="KW-1185">Reference proteome</keyword>
<dbReference type="SUPFAM" id="SSF57492">
    <property type="entry name" value="Trefoil"/>
    <property type="match status" value="1"/>
</dbReference>
<evidence type="ECO:0000256" key="3">
    <source>
        <dbReference type="ARBA" id="ARBA00022729"/>
    </source>
</evidence>
<evidence type="ECO:0000256" key="1">
    <source>
        <dbReference type="ARBA" id="ARBA00004370"/>
    </source>
</evidence>
<evidence type="ECO:0000313" key="12">
    <source>
        <dbReference type="EMBL" id="KAJ8305351.1"/>
    </source>
</evidence>
<dbReference type="Pfam" id="PF00088">
    <property type="entry name" value="Trefoil"/>
    <property type="match status" value="1"/>
</dbReference>
<keyword evidence="7" id="KW-0325">Glycoprotein</keyword>
<dbReference type="InterPro" id="IPR030459">
    <property type="entry name" value="Glyco_hydro_31_CS"/>
</dbReference>
<dbReference type="InterPro" id="IPR030458">
    <property type="entry name" value="Glyco_hydro_31_AS"/>
</dbReference>
<dbReference type="Gene3D" id="3.20.20.80">
    <property type="entry name" value="Glycosidases"/>
    <property type="match status" value="1"/>
</dbReference>
<dbReference type="InterPro" id="IPR000322">
    <property type="entry name" value="Glyco_hydro_31_TIM"/>
</dbReference>
<accession>A0ABQ9EN81</accession>
<evidence type="ECO:0000256" key="4">
    <source>
        <dbReference type="ARBA" id="ARBA00022801"/>
    </source>
</evidence>
<dbReference type="CDD" id="cd00111">
    <property type="entry name" value="Trefoil"/>
    <property type="match status" value="1"/>
</dbReference>
<evidence type="ECO:0000256" key="9">
    <source>
        <dbReference type="PROSITE-ProRule" id="PRU00779"/>
    </source>
</evidence>
<dbReference type="InterPro" id="IPR017853">
    <property type="entry name" value="GH"/>
</dbReference>
<evidence type="ECO:0000256" key="6">
    <source>
        <dbReference type="ARBA" id="ARBA00023157"/>
    </source>
</evidence>
<name>A0ABQ9EN81_TEGGR</name>
<dbReference type="CDD" id="cd06602">
    <property type="entry name" value="GH31_MGAM_SI_GAA"/>
    <property type="match status" value="1"/>
</dbReference>
<dbReference type="InterPro" id="IPR000519">
    <property type="entry name" value="P_trefoil_dom"/>
</dbReference>
<feature type="domain" description="P-type" evidence="11">
    <location>
        <begin position="859"/>
        <end position="907"/>
    </location>
</feature>
<dbReference type="SUPFAM" id="SSF74650">
    <property type="entry name" value="Galactose mutarotase-like"/>
    <property type="match status" value="1"/>
</dbReference>
<dbReference type="Pfam" id="PF21365">
    <property type="entry name" value="Glyco_hydro_31_3rd"/>
    <property type="match status" value="1"/>
</dbReference>
<protein>
    <recommendedName>
        <fullName evidence="11">P-type domain-containing protein</fullName>
    </recommendedName>
</protein>
<dbReference type="Gene3D" id="2.60.40.1180">
    <property type="entry name" value="Golgi alpha-mannosidase II"/>
    <property type="match status" value="2"/>
</dbReference>
<keyword evidence="3" id="KW-0732">Signal</keyword>
<dbReference type="PANTHER" id="PTHR22762">
    <property type="entry name" value="ALPHA-GLUCOSIDASE"/>
    <property type="match status" value="1"/>
</dbReference>
<dbReference type="Gene3D" id="4.10.110.10">
    <property type="entry name" value="Spasmolytic Protein, domain 1"/>
    <property type="match status" value="1"/>
</dbReference>
<feature type="disulfide bond" evidence="9">
    <location>
        <begin position="886"/>
        <end position="903"/>
    </location>
</feature>
<dbReference type="InterPro" id="IPR013780">
    <property type="entry name" value="Glyco_hydro_b"/>
</dbReference>
<dbReference type="InterPro" id="IPR044913">
    <property type="entry name" value="P_trefoil_dom_sf"/>
</dbReference>
<comment type="caution">
    <text evidence="9">Lacks conserved residue(s) required for the propagation of feature annotation.</text>
</comment>
<dbReference type="Pfam" id="PF01055">
    <property type="entry name" value="Glyco_hydro_31_2nd"/>
    <property type="match status" value="1"/>
</dbReference>
<dbReference type="PROSITE" id="PS00129">
    <property type="entry name" value="GLYCOSYL_HYDROL_F31_1"/>
    <property type="match status" value="1"/>
</dbReference>
<dbReference type="PROSITE" id="PS00707">
    <property type="entry name" value="GLYCOSYL_HYDROL_F31_2"/>
    <property type="match status" value="1"/>
</dbReference>
<dbReference type="InterPro" id="IPR011013">
    <property type="entry name" value="Gal_mutarotase_sf_dom"/>
</dbReference>
<comment type="caution">
    <text evidence="12">The sequence shown here is derived from an EMBL/GenBank/DDBJ whole genome shotgun (WGS) entry which is preliminary data.</text>
</comment>
<dbReference type="PROSITE" id="PS51448">
    <property type="entry name" value="P_TREFOIL_2"/>
    <property type="match status" value="1"/>
</dbReference>
<dbReference type="SUPFAM" id="SSF51011">
    <property type="entry name" value="Glycosyl hydrolase domain"/>
    <property type="match status" value="1"/>
</dbReference>